<name>A0A0F9KGZ4_9ZZZZ</name>
<dbReference type="EMBL" id="LAZR01013548">
    <property type="protein sequence ID" value="KKM21448.1"/>
    <property type="molecule type" value="Genomic_DNA"/>
</dbReference>
<accession>A0A0F9KGZ4</accession>
<comment type="caution">
    <text evidence="1">The sequence shown here is derived from an EMBL/GenBank/DDBJ whole genome shotgun (WGS) entry which is preliminary data.</text>
</comment>
<protein>
    <submittedName>
        <fullName evidence="1">Uncharacterized protein</fullName>
    </submittedName>
</protein>
<sequence length="90" mass="10555">MTELEHRKHKALEAAKVDHRDLETVAITKAEYYGECLDDNMVWDMVKESPELNHYSIISDPNNPSNKWTPIAYIRHNIVTAIREHVKRNL</sequence>
<organism evidence="1">
    <name type="scientific">marine sediment metagenome</name>
    <dbReference type="NCBI Taxonomy" id="412755"/>
    <lineage>
        <taxon>unclassified sequences</taxon>
        <taxon>metagenomes</taxon>
        <taxon>ecological metagenomes</taxon>
    </lineage>
</organism>
<proteinExistence type="predicted"/>
<reference evidence="1" key="1">
    <citation type="journal article" date="2015" name="Nature">
        <title>Complex archaea that bridge the gap between prokaryotes and eukaryotes.</title>
        <authorList>
            <person name="Spang A."/>
            <person name="Saw J.H."/>
            <person name="Jorgensen S.L."/>
            <person name="Zaremba-Niedzwiedzka K."/>
            <person name="Martijn J."/>
            <person name="Lind A.E."/>
            <person name="van Eijk R."/>
            <person name="Schleper C."/>
            <person name="Guy L."/>
            <person name="Ettema T.J."/>
        </authorList>
    </citation>
    <scope>NUCLEOTIDE SEQUENCE</scope>
</reference>
<dbReference type="AlphaFoldDB" id="A0A0F9KGZ4"/>
<gene>
    <name evidence="1" type="ORF">LCGC14_1635310</name>
</gene>
<evidence type="ECO:0000313" key="1">
    <source>
        <dbReference type="EMBL" id="KKM21448.1"/>
    </source>
</evidence>